<evidence type="ECO:0000256" key="2">
    <source>
        <dbReference type="ARBA" id="ARBA00008156"/>
    </source>
</evidence>
<dbReference type="GO" id="GO:0016020">
    <property type="term" value="C:membrane"/>
    <property type="evidence" value="ECO:0007669"/>
    <property type="project" value="InterPro"/>
</dbReference>
<evidence type="ECO:0000256" key="1">
    <source>
        <dbReference type="ARBA" id="ARBA00001931"/>
    </source>
</evidence>
<dbReference type="OrthoDB" id="9794322at2"/>
<feature type="region of interest" description="Disordered" evidence="4">
    <location>
        <begin position="572"/>
        <end position="592"/>
    </location>
</feature>
<reference evidence="8" key="1">
    <citation type="submission" date="2018-05" db="EMBL/GenBank/DDBJ databases">
        <title>Pedobacter paludis sp. nov., isolated from wetland soil.</title>
        <authorList>
            <person name="Zhang Y."/>
        </authorList>
    </citation>
    <scope>NUCLEOTIDE SEQUENCE [LARGE SCALE GENOMIC DNA]</scope>
    <source>
        <strain evidence="8">R-8</strain>
    </source>
</reference>
<dbReference type="AlphaFoldDB" id="A0A317EX20"/>
<dbReference type="SUPFAM" id="SSF50998">
    <property type="entry name" value="Quinoprotein alcohol dehydrogenase-like"/>
    <property type="match status" value="1"/>
</dbReference>
<dbReference type="CDD" id="cd10280">
    <property type="entry name" value="PQQ_mGDH"/>
    <property type="match status" value="1"/>
</dbReference>
<dbReference type="InterPro" id="IPR002372">
    <property type="entry name" value="PQQ_rpt_dom"/>
</dbReference>
<accession>A0A317EX20</accession>
<proteinExistence type="inferred from homology"/>
<name>A0A317EX20_9SPHI</name>
<evidence type="ECO:0000256" key="3">
    <source>
        <dbReference type="ARBA" id="ARBA00023002"/>
    </source>
</evidence>
<feature type="compositionally biased region" description="Basic and acidic residues" evidence="4">
    <location>
        <begin position="574"/>
        <end position="589"/>
    </location>
</feature>
<evidence type="ECO:0000313" key="7">
    <source>
        <dbReference type="EMBL" id="PWS29766.1"/>
    </source>
</evidence>
<feature type="region of interest" description="Disordered" evidence="4">
    <location>
        <begin position="385"/>
        <end position="405"/>
    </location>
</feature>
<comment type="similarity">
    <text evidence="2">Belongs to the bacterial PQQ dehydrogenase family.</text>
</comment>
<dbReference type="Gene3D" id="2.140.10.10">
    <property type="entry name" value="Quinoprotein alcohol dehydrogenase-like superfamily"/>
    <property type="match status" value="3"/>
</dbReference>
<comment type="cofactor">
    <cofactor evidence="1">
        <name>pyrroloquinoline quinone</name>
        <dbReference type="ChEBI" id="CHEBI:58442"/>
    </cofactor>
</comment>
<keyword evidence="3" id="KW-0560">Oxidoreductase</keyword>
<organism evidence="7 8">
    <name type="scientific">Pedobacter paludis</name>
    <dbReference type="NCBI Taxonomy" id="2203212"/>
    <lineage>
        <taxon>Bacteria</taxon>
        <taxon>Pseudomonadati</taxon>
        <taxon>Bacteroidota</taxon>
        <taxon>Sphingobacteriia</taxon>
        <taxon>Sphingobacteriales</taxon>
        <taxon>Sphingobacteriaceae</taxon>
        <taxon>Pedobacter</taxon>
    </lineage>
</organism>
<dbReference type="EMBL" id="QGNY01000011">
    <property type="protein sequence ID" value="PWS29766.1"/>
    <property type="molecule type" value="Genomic_DNA"/>
</dbReference>
<dbReference type="InterPro" id="IPR011047">
    <property type="entry name" value="Quinoprotein_ADH-like_sf"/>
</dbReference>
<dbReference type="GO" id="GO:0048038">
    <property type="term" value="F:quinone binding"/>
    <property type="evidence" value="ECO:0007669"/>
    <property type="project" value="InterPro"/>
</dbReference>
<protein>
    <submittedName>
        <fullName evidence="7">Pyrroloquinoline quinone-dependent dehydrogenase</fullName>
    </submittedName>
</protein>
<gene>
    <name evidence="7" type="ORF">DF947_21615</name>
</gene>
<dbReference type="InterPro" id="IPR018391">
    <property type="entry name" value="PQQ_b-propeller_rpt"/>
</dbReference>
<feature type="chain" id="PRO_5016448054" evidence="5">
    <location>
        <begin position="26"/>
        <end position="656"/>
    </location>
</feature>
<sequence length="656" mass="70819">MIGKKNIFCSILVVSLSISFTGSFAQTTQGSANEWKNYGSDKGSSQYSSLSQIDSANFKDLHIAWTWRSVEEEITKAHPEIKSWVWESTPLMIGGVLYISTSLSQVAAIDAASGKTKWVYDPETWKNGTPSNNGFVHRGVAYWKDGQDERILLGTGDGYLIAVNANTGKPVDSFGNAGRIDLTQGLGRTVNRKLYGVSSAPIICRDVVVVGTKVHDVPVSETMPPGAVRGFDVRTGKQVWKFNAIPQKGEFGNHTWEAGSWKTVGSANVWAPVSADEELGYVYLPFSTPSNDNYGGGRLGSGLFGESLVALDARTGKRIWHFQLVHHGLWDYDPPAAPNLIDINVNGKPVKAVAQVTKQGFVYVFDRVTGKPVWDIVEKAVPQSTVPGEKSSHTQPFPTRPAAIDRQGITPDDVVDYTPALRDSAMAVLNKFNHGPLFTPPTLDKPTILMPGIAGGASWAGAAFDPETGMFYVPSNTIPYAVTLEKSAIPHIGYDGKTVAVETIDGIPLWKPPYGRLTAIDMHTGDHKWMKPMGDMSTTVPALKPFAKSPLGRSTRSHILLTKTLLFVAQEGSTQREEMGGGEAGEKARSSGPKFQVIDPAIVAYDKVSGKMVGKIDLPRNATAAPITYMLNGKQYIAVATGGANLAPELIVLCLN</sequence>
<dbReference type="InterPro" id="IPR017511">
    <property type="entry name" value="PQQ_mDH"/>
</dbReference>
<dbReference type="PANTHER" id="PTHR32303:SF4">
    <property type="entry name" value="QUINOPROTEIN GLUCOSE DEHYDROGENASE"/>
    <property type="match status" value="1"/>
</dbReference>
<evidence type="ECO:0000256" key="4">
    <source>
        <dbReference type="SAM" id="MobiDB-lite"/>
    </source>
</evidence>
<feature type="signal peptide" evidence="5">
    <location>
        <begin position="1"/>
        <end position="25"/>
    </location>
</feature>
<feature type="domain" description="Pyrrolo-quinoline quinone repeat" evidence="6">
    <location>
        <begin position="35"/>
        <end position="637"/>
    </location>
</feature>
<keyword evidence="8" id="KW-1185">Reference proteome</keyword>
<dbReference type="PANTHER" id="PTHR32303">
    <property type="entry name" value="QUINOPROTEIN ALCOHOL DEHYDROGENASE (CYTOCHROME C)"/>
    <property type="match status" value="1"/>
</dbReference>
<dbReference type="Proteomes" id="UP000245391">
    <property type="component" value="Unassembled WGS sequence"/>
</dbReference>
<evidence type="ECO:0000259" key="6">
    <source>
        <dbReference type="Pfam" id="PF01011"/>
    </source>
</evidence>
<evidence type="ECO:0000256" key="5">
    <source>
        <dbReference type="SAM" id="SignalP"/>
    </source>
</evidence>
<keyword evidence="5" id="KW-0732">Signal</keyword>
<dbReference type="Pfam" id="PF01011">
    <property type="entry name" value="PQQ"/>
    <property type="match status" value="1"/>
</dbReference>
<dbReference type="GO" id="GO:0016614">
    <property type="term" value="F:oxidoreductase activity, acting on CH-OH group of donors"/>
    <property type="evidence" value="ECO:0007669"/>
    <property type="project" value="InterPro"/>
</dbReference>
<evidence type="ECO:0000313" key="8">
    <source>
        <dbReference type="Proteomes" id="UP000245391"/>
    </source>
</evidence>
<dbReference type="SMART" id="SM00564">
    <property type="entry name" value="PQQ"/>
    <property type="match status" value="5"/>
</dbReference>
<comment type="caution">
    <text evidence="7">The sequence shown here is derived from an EMBL/GenBank/DDBJ whole genome shotgun (WGS) entry which is preliminary data.</text>
</comment>